<dbReference type="AlphaFoldDB" id="A0A1U7V4Y2"/>
<proteinExistence type="predicted"/>
<accession>A0A1U7V4Y2</accession>
<dbReference type="Proteomes" id="UP000189701">
    <property type="component" value="Unplaced"/>
</dbReference>
<keyword evidence="1" id="KW-1185">Reference proteome</keyword>
<sequence>MAQLTLYLNSAMLYSTVF</sequence>
<evidence type="ECO:0000313" key="1">
    <source>
        <dbReference type="Proteomes" id="UP000189701"/>
    </source>
</evidence>
<gene>
    <name evidence="2" type="primary">LOC104210173</name>
</gene>
<reference evidence="1" key="1">
    <citation type="journal article" date="2013" name="Genome Biol.">
        <title>Reference genomes and transcriptomes of Nicotiana sylvestris and Nicotiana tomentosiformis.</title>
        <authorList>
            <person name="Sierro N."/>
            <person name="Battey J.N."/>
            <person name="Ouadi S."/>
            <person name="Bovet L."/>
            <person name="Goepfert S."/>
            <person name="Bakaher N."/>
            <person name="Peitsch M.C."/>
            <person name="Ivanov N.V."/>
        </authorList>
    </citation>
    <scope>NUCLEOTIDE SEQUENCE [LARGE SCALE GENOMIC DNA]</scope>
</reference>
<protein>
    <submittedName>
        <fullName evidence="2">Uncharacterized protein LOC104210173</fullName>
    </submittedName>
</protein>
<reference evidence="2" key="2">
    <citation type="submission" date="2025-08" db="UniProtKB">
        <authorList>
            <consortium name="RefSeq"/>
        </authorList>
    </citation>
    <scope>IDENTIFICATION</scope>
    <source>
        <tissue evidence="2">Leaf</tissue>
    </source>
</reference>
<evidence type="ECO:0000313" key="2">
    <source>
        <dbReference type="RefSeq" id="XP_009757294.1"/>
    </source>
</evidence>
<name>A0A1U7V4Y2_NICSY</name>
<feature type="non-terminal residue" evidence="2">
    <location>
        <position position="18"/>
    </location>
</feature>
<dbReference type="RefSeq" id="XP_009757294.1">
    <property type="nucleotide sequence ID" value="XM_009758992.1"/>
</dbReference>
<organism evidence="1 2">
    <name type="scientific">Nicotiana sylvestris</name>
    <name type="common">Wood tobacco</name>
    <name type="synonym">South American tobacco</name>
    <dbReference type="NCBI Taxonomy" id="4096"/>
    <lineage>
        <taxon>Eukaryota</taxon>
        <taxon>Viridiplantae</taxon>
        <taxon>Streptophyta</taxon>
        <taxon>Embryophyta</taxon>
        <taxon>Tracheophyta</taxon>
        <taxon>Spermatophyta</taxon>
        <taxon>Magnoliopsida</taxon>
        <taxon>eudicotyledons</taxon>
        <taxon>Gunneridae</taxon>
        <taxon>Pentapetalae</taxon>
        <taxon>asterids</taxon>
        <taxon>lamiids</taxon>
        <taxon>Solanales</taxon>
        <taxon>Solanaceae</taxon>
        <taxon>Nicotianoideae</taxon>
        <taxon>Nicotianeae</taxon>
        <taxon>Nicotiana</taxon>
    </lineage>
</organism>